<sequence>MTSDCGERTARSFGFGPFLLIPERQLLLNGEVPVRIGGRALDILTALVERPGEIVSKQELFARVWPNTIVEEANLKVNINALRRALGDGPEPAKYIATVTGRGYRFIAQVQAAEEGISAGTATGGQGLPMAVARIFGRAGVIDAILHDLNVSKIVSVVGTGGVGKTTVAVAAAHEASRRHAYGATFVDLAKISDPQFVPTAIAYALGLGVTGGDPLSSVLRALKLQEKILLFDNCEHLLPSVATAVDRLARQLDGVHILTTSREPLGLGGAERIHRIRGLECDPSERPAADEACKFPAVELFATRATERSGYRLTDADAAAVAEICRRLDGNALAIELAATQTAAFSPARILQMLDESFRLLNLGPLGAPQRQQSLLATLDWSYSLLSEREAALLCEVSVFAGVFSVDGAAAVSNGGPAEATNTLAKLAAKSLLVMDTNADLVTYRLLETTRAYCAERLRISGEDQAVRCRHAEHVCAVLEQAASEWSQRPAHEWGAAYRHVVDDLRVALAWARRDEANRSLRIRLTVAGLLLWNHFSLIQECHVHVSRAVEELDAAGLAGTAFEMKFKLWLGASTMITRGLKTAAMAALQRASEIANQIGDTDYRHRCLMLIAAFELFTGEYDSGIRTIKTFASAAAADDPSILPEGEVHLGIADLFLGRLQDAQHRLESLQLRDLRYFNRSYSVRYLADIVILLECALSQVLWLRGLPDSASRTAAAAFERARPGHHHLSLNNALTYSCPVFYWCGRYEECDQYVELLAEHVERQGLFTRRPIASFYRAALAHEKGGASSDTVDSLKEAIEEFRNVNYLVRMPYYLSVLADALARAGRFGEAEATILTAVKTARARSEGWCLPEVIRVHASILAAQDQTREAEASLMESIELARDIGALSWRLRAANDLAKLWCARSRRDDARKILLPIYDEFTEGFQTRDLLVASDLLAKLASSGDGRAA</sequence>
<organism evidence="4 5">
    <name type="scientific">Bradyrhizobium daqingense</name>
    <dbReference type="NCBI Taxonomy" id="993502"/>
    <lineage>
        <taxon>Bacteria</taxon>
        <taxon>Pseudomonadati</taxon>
        <taxon>Pseudomonadota</taxon>
        <taxon>Alphaproteobacteria</taxon>
        <taxon>Hyphomicrobiales</taxon>
        <taxon>Nitrobacteraceae</taxon>
        <taxon>Bradyrhizobium</taxon>
    </lineage>
</organism>
<evidence type="ECO:0000256" key="1">
    <source>
        <dbReference type="ARBA" id="ARBA00023125"/>
    </source>
</evidence>
<dbReference type="CDD" id="cd00383">
    <property type="entry name" value="trans_reg_C"/>
    <property type="match status" value="1"/>
</dbReference>
<dbReference type="PANTHER" id="PTHR47691:SF3">
    <property type="entry name" value="HTH-TYPE TRANSCRIPTIONAL REGULATOR RV0890C-RELATED"/>
    <property type="match status" value="1"/>
</dbReference>
<name>A0A562LMC9_9BRAD</name>
<dbReference type="Gene3D" id="3.40.50.300">
    <property type="entry name" value="P-loop containing nucleotide triphosphate hydrolases"/>
    <property type="match status" value="1"/>
</dbReference>
<dbReference type="Pfam" id="PF00486">
    <property type="entry name" value="Trans_reg_C"/>
    <property type="match status" value="1"/>
</dbReference>
<feature type="DNA-binding region" description="OmpR/PhoB-type" evidence="2">
    <location>
        <begin position="10"/>
        <end position="108"/>
    </location>
</feature>
<dbReference type="SMART" id="SM00862">
    <property type="entry name" value="Trans_reg_C"/>
    <property type="match status" value="1"/>
</dbReference>
<dbReference type="InterPro" id="IPR011990">
    <property type="entry name" value="TPR-like_helical_dom_sf"/>
</dbReference>
<dbReference type="SUPFAM" id="SSF46894">
    <property type="entry name" value="C-terminal effector domain of the bipartite response regulators"/>
    <property type="match status" value="1"/>
</dbReference>
<reference evidence="4 5" key="1">
    <citation type="journal article" date="2015" name="Stand. Genomic Sci.">
        <title>Genomic Encyclopedia of Bacterial and Archaeal Type Strains, Phase III: the genomes of soil and plant-associated and newly described type strains.</title>
        <authorList>
            <person name="Whitman W.B."/>
            <person name="Woyke T."/>
            <person name="Klenk H.P."/>
            <person name="Zhou Y."/>
            <person name="Lilburn T.G."/>
            <person name="Beck B.J."/>
            <person name="De Vos P."/>
            <person name="Vandamme P."/>
            <person name="Eisen J.A."/>
            <person name="Garrity G."/>
            <person name="Hugenholtz P."/>
            <person name="Kyrpides N.C."/>
        </authorList>
    </citation>
    <scope>NUCLEOTIDE SEQUENCE [LARGE SCALE GENOMIC DNA]</scope>
    <source>
        <strain evidence="4 5">CGMCC 1.10947</strain>
    </source>
</reference>
<dbReference type="InterPro" id="IPR058852">
    <property type="entry name" value="HTH_77"/>
</dbReference>
<dbReference type="InterPro" id="IPR001867">
    <property type="entry name" value="OmpR/PhoB-type_DNA-bd"/>
</dbReference>
<gene>
    <name evidence="4" type="ORF">IQ17_01577</name>
</gene>
<dbReference type="InterPro" id="IPR036388">
    <property type="entry name" value="WH-like_DNA-bd_sf"/>
</dbReference>
<dbReference type="EMBL" id="VLKL01000003">
    <property type="protein sequence ID" value="TWI08755.1"/>
    <property type="molecule type" value="Genomic_DNA"/>
</dbReference>
<feature type="domain" description="OmpR/PhoB-type" evidence="3">
    <location>
        <begin position="10"/>
        <end position="108"/>
    </location>
</feature>
<dbReference type="Proteomes" id="UP000317176">
    <property type="component" value="Unassembled WGS sequence"/>
</dbReference>
<dbReference type="SUPFAM" id="SSF52540">
    <property type="entry name" value="P-loop containing nucleoside triphosphate hydrolases"/>
    <property type="match status" value="1"/>
</dbReference>
<dbReference type="Pfam" id="PF25872">
    <property type="entry name" value="HTH_77"/>
    <property type="match status" value="1"/>
</dbReference>
<dbReference type="GO" id="GO:0006355">
    <property type="term" value="P:regulation of DNA-templated transcription"/>
    <property type="evidence" value="ECO:0007669"/>
    <property type="project" value="InterPro"/>
</dbReference>
<dbReference type="GO" id="GO:0003677">
    <property type="term" value="F:DNA binding"/>
    <property type="evidence" value="ECO:0007669"/>
    <property type="project" value="UniProtKB-UniRule"/>
</dbReference>
<keyword evidence="5" id="KW-1185">Reference proteome</keyword>
<evidence type="ECO:0000259" key="3">
    <source>
        <dbReference type="PROSITE" id="PS51755"/>
    </source>
</evidence>
<keyword evidence="1 2" id="KW-0238">DNA-binding</keyword>
<evidence type="ECO:0000313" key="4">
    <source>
        <dbReference type="EMBL" id="TWI08755.1"/>
    </source>
</evidence>
<dbReference type="InterPro" id="IPR016032">
    <property type="entry name" value="Sig_transdc_resp-reg_C-effctor"/>
</dbReference>
<dbReference type="Gene3D" id="1.10.10.10">
    <property type="entry name" value="Winged helix-like DNA-binding domain superfamily/Winged helix DNA-binding domain"/>
    <property type="match status" value="1"/>
</dbReference>
<protein>
    <submittedName>
        <fullName evidence="4">Putative ATPase</fullName>
    </submittedName>
</protein>
<proteinExistence type="predicted"/>
<dbReference type="SUPFAM" id="SSF48452">
    <property type="entry name" value="TPR-like"/>
    <property type="match status" value="1"/>
</dbReference>
<dbReference type="Gene3D" id="1.25.40.10">
    <property type="entry name" value="Tetratricopeptide repeat domain"/>
    <property type="match status" value="1"/>
</dbReference>
<dbReference type="GO" id="GO:0000160">
    <property type="term" value="P:phosphorelay signal transduction system"/>
    <property type="evidence" value="ECO:0007669"/>
    <property type="project" value="InterPro"/>
</dbReference>
<dbReference type="RefSeq" id="WP_145630168.1">
    <property type="nucleotide sequence ID" value="NZ_JBIYEK010000001.1"/>
</dbReference>
<accession>A0A562LMC9</accession>
<evidence type="ECO:0000256" key="2">
    <source>
        <dbReference type="PROSITE-ProRule" id="PRU01091"/>
    </source>
</evidence>
<comment type="caution">
    <text evidence="4">The sequence shown here is derived from an EMBL/GenBank/DDBJ whole genome shotgun (WGS) entry which is preliminary data.</text>
</comment>
<dbReference type="InterPro" id="IPR027417">
    <property type="entry name" value="P-loop_NTPase"/>
</dbReference>
<evidence type="ECO:0000313" key="5">
    <source>
        <dbReference type="Proteomes" id="UP000317176"/>
    </source>
</evidence>
<dbReference type="PROSITE" id="PS51755">
    <property type="entry name" value="OMPR_PHOB"/>
    <property type="match status" value="1"/>
</dbReference>
<dbReference type="AlphaFoldDB" id="A0A562LMC9"/>
<dbReference type="PANTHER" id="PTHR47691">
    <property type="entry name" value="REGULATOR-RELATED"/>
    <property type="match status" value="1"/>
</dbReference>
<dbReference type="OrthoDB" id="4473689at2"/>